<evidence type="ECO:0000313" key="2">
    <source>
        <dbReference type="EMBL" id="KAL0203413.1"/>
    </source>
</evidence>
<gene>
    <name evidence="2" type="ORF">M9458_001431</name>
</gene>
<evidence type="ECO:0000313" key="3">
    <source>
        <dbReference type="Proteomes" id="UP001529510"/>
    </source>
</evidence>
<feature type="chain" id="PRO_5044775541" evidence="1">
    <location>
        <begin position="20"/>
        <end position="53"/>
    </location>
</feature>
<accession>A0ABD0RYE3</accession>
<dbReference type="AlphaFoldDB" id="A0ABD0RYE3"/>
<dbReference type="Proteomes" id="UP001529510">
    <property type="component" value="Unassembled WGS sequence"/>
</dbReference>
<organism evidence="2 3">
    <name type="scientific">Cirrhinus mrigala</name>
    <name type="common">Mrigala</name>
    <dbReference type="NCBI Taxonomy" id="683832"/>
    <lineage>
        <taxon>Eukaryota</taxon>
        <taxon>Metazoa</taxon>
        <taxon>Chordata</taxon>
        <taxon>Craniata</taxon>
        <taxon>Vertebrata</taxon>
        <taxon>Euteleostomi</taxon>
        <taxon>Actinopterygii</taxon>
        <taxon>Neopterygii</taxon>
        <taxon>Teleostei</taxon>
        <taxon>Ostariophysi</taxon>
        <taxon>Cypriniformes</taxon>
        <taxon>Cyprinidae</taxon>
        <taxon>Labeoninae</taxon>
        <taxon>Labeonini</taxon>
        <taxon>Cirrhinus</taxon>
    </lineage>
</organism>
<protein>
    <submittedName>
        <fullName evidence="2">Uncharacterized protein</fullName>
    </submittedName>
</protein>
<reference evidence="2 3" key="1">
    <citation type="submission" date="2024-05" db="EMBL/GenBank/DDBJ databases">
        <title>Genome sequencing and assembly of Indian major carp, Cirrhinus mrigala (Hamilton, 1822).</title>
        <authorList>
            <person name="Mohindra V."/>
            <person name="Chowdhury L.M."/>
            <person name="Lal K."/>
            <person name="Jena J.K."/>
        </authorList>
    </citation>
    <scope>NUCLEOTIDE SEQUENCE [LARGE SCALE GENOMIC DNA]</scope>
    <source>
        <strain evidence="2">CM1030</strain>
        <tissue evidence="2">Blood</tissue>
    </source>
</reference>
<proteinExistence type="predicted"/>
<dbReference type="EMBL" id="JAMKFB020000001">
    <property type="protein sequence ID" value="KAL0203413.1"/>
    <property type="molecule type" value="Genomic_DNA"/>
</dbReference>
<feature type="signal peptide" evidence="1">
    <location>
        <begin position="1"/>
        <end position="19"/>
    </location>
</feature>
<evidence type="ECO:0000256" key="1">
    <source>
        <dbReference type="SAM" id="SignalP"/>
    </source>
</evidence>
<comment type="caution">
    <text evidence="2">The sequence shown here is derived from an EMBL/GenBank/DDBJ whole genome shotgun (WGS) entry which is preliminary data.</text>
</comment>
<feature type="non-terminal residue" evidence="2">
    <location>
        <position position="53"/>
    </location>
</feature>
<name>A0ABD0RYE3_CIRMR</name>
<keyword evidence="1" id="KW-0732">Signal</keyword>
<keyword evidence="3" id="KW-1185">Reference proteome</keyword>
<sequence>MVSLLVVAVFLLQPPPAAAFKILPTNGSLTHQQITEAAFLRKPLPGGKTLRYL</sequence>